<evidence type="ECO:0000256" key="2">
    <source>
        <dbReference type="SAM" id="SignalP"/>
    </source>
</evidence>
<sequence>MNFIRLLPVIYFAAHGSALGGISELCTWEPMLPVKAGSDLSVKIQNPWGDECRAELDFSDDNFPKMAWLFKATDCVDLQLAEFKVPSGAPNGDAYLTWQCDGDVPMSCIHIVISNGKGDLVLPTPRPKTETARCVPSTTLLTNTVNYGGKKPTGVFLDTRFSNPTTTTVLSTPTSEALDSATTTSVATDVSALTTLTKSSVNTPSFNSLVGTGGTRRAGETSAQLPTDTSTIATPTTNTAPVTTNTALVTTNTALVTAATADSITTTTTTLDDLANEPSYVTVTATVTTCPVPMKRA</sequence>
<dbReference type="OrthoDB" id="5104857at2759"/>
<dbReference type="EMBL" id="JAGMUV010000001">
    <property type="protein sequence ID" value="KAH7175739.1"/>
    <property type="molecule type" value="Genomic_DNA"/>
</dbReference>
<proteinExistence type="predicted"/>
<feature type="compositionally biased region" description="Low complexity" evidence="1">
    <location>
        <begin position="225"/>
        <end position="238"/>
    </location>
</feature>
<keyword evidence="4" id="KW-1185">Reference proteome</keyword>
<accession>A0A9P9JN23</accession>
<reference evidence="3" key="1">
    <citation type="journal article" date="2021" name="Nat. Commun.">
        <title>Genetic determinants of endophytism in the Arabidopsis root mycobiome.</title>
        <authorList>
            <person name="Mesny F."/>
            <person name="Miyauchi S."/>
            <person name="Thiergart T."/>
            <person name="Pickel B."/>
            <person name="Atanasova L."/>
            <person name="Karlsson M."/>
            <person name="Huettel B."/>
            <person name="Barry K.W."/>
            <person name="Haridas S."/>
            <person name="Chen C."/>
            <person name="Bauer D."/>
            <person name="Andreopoulos W."/>
            <person name="Pangilinan J."/>
            <person name="LaButti K."/>
            <person name="Riley R."/>
            <person name="Lipzen A."/>
            <person name="Clum A."/>
            <person name="Drula E."/>
            <person name="Henrissat B."/>
            <person name="Kohler A."/>
            <person name="Grigoriev I.V."/>
            <person name="Martin F.M."/>
            <person name="Hacquard S."/>
        </authorList>
    </citation>
    <scope>NUCLEOTIDE SEQUENCE</scope>
    <source>
        <strain evidence="3">MPI-CAGE-AT-0147</strain>
    </source>
</reference>
<feature type="signal peptide" evidence="2">
    <location>
        <begin position="1"/>
        <end position="18"/>
    </location>
</feature>
<dbReference type="AlphaFoldDB" id="A0A9P9JN23"/>
<evidence type="ECO:0000313" key="4">
    <source>
        <dbReference type="Proteomes" id="UP000738349"/>
    </source>
</evidence>
<evidence type="ECO:0000256" key="1">
    <source>
        <dbReference type="SAM" id="MobiDB-lite"/>
    </source>
</evidence>
<evidence type="ECO:0000313" key="3">
    <source>
        <dbReference type="EMBL" id="KAH7175739.1"/>
    </source>
</evidence>
<name>A0A9P9JN23_9HYPO</name>
<dbReference type="Proteomes" id="UP000738349">
    <property type="component" value="Unassembled WGS sequence"/>
</dbReference>
<protein>
    <submittedName>
        <fullName evidence="3">Uncharacterized protein</fullName>
    </submittedName>
</protein>
<comment type="caution">
    <text evidence="3">The sequence shown here is derived from an EMBL/GenBank/DDBJ whole genome shotgun (WGS) entry which is preliminary data.</text>
</comment>
<organism evidence="3 4">
    <name type="scientific">Dactylonectria macrodidyma</name>
    <dbReference type="NCBI Taxonomy" id="307937"/>
    <lineage>
        <taxon>Eukaryota</taxon>
        <taxon>Fungi</taxon>
        <taxon>Dikarya</taxon>
        <taxon>Ascomycota</taxon>
        <taxon>Pezizomycotina</taxon>
        <taxon>Sordariomycetes</taxon>
        <taxon>Hypocreomycetidae</taxon>
        <taxon>Hypocreales</taxon>
        <taxon>Nectriaceae</taxon>
        <taxon>Dactylonectria</taxon>
    </lineage>
</organism>
<gene>
    <name evidence="3" type="ORF">EDB81DRAFT_939853</name>
</gene>
<keyword evidence="2" id="KW-0732">Signal</keyword>
<feature type="chain" id="PRO_5040500153" evidence="2">
    <location>
        <begin position="19"/>
        <end position="297"/>
    </location>
</feature>
<feature type="region of interest" description="Disordered" evidence="1">
    <location>
        <begin position="207"/>
        <end position="238"/>
    </location>
</feature>